<feature type="region of interest" description="Disordered" evidence="1">
    <location>
        <begin position="1"/>
        <end position="40"/>
    </location>
</feature>
<dbReference type="EMBL" id="JBBNAG010000007">
    <property type="protein sequence ID" value="KAK9118818.1"/>
    <property type="molecule type" value="Genomic_DNA"/>
</dbReference>
<gene>
    <name evidence="2" type="ORF">Scep_016911</name>
</gene>
<evidence type="ECO:0000313" key="3">
    <source>
        <dbReference type="Proteomes" id="UP001419268"/>
    </source>
</evidence>
<comment type="caution">
    <text evidence="2">The sequence shown here is derived from an EMBL/GenBank/DDBJ whole genome shotgun (WGS) entry which is preliminary data.</text>
</comment>
<organism evidence="2 3">
    <name type="scientific">Stephania cephalantha</name>
    <dbReference type="NCBI Taxonomy" id="152367"/>
    <lineage>
        <taxon>Eukaryota</taxon>
        <taxon>Viridiplantae</taxon>
        <taxon>Streptophyta</taxon>
        <taxon>Embryophyta</taxon>
        <taxon>Tracheophyta</taxon>
        <taxon>Spermatophyta</taxon>
        <taxon>Magnoliopsida</taxon>
        <taxon>Ranunculales</taxon>
        <taxon>Menispermaceae</taxon>
        <taxon>Menispermoideae</taxon>
        <taxon>Cissampelideae</taxon>
        <taxon>Stephania</taxon>
    </lineage>
</organism>
<accession>A0AAP0IPW7</accession>
<evidence type="ECO:0000256" key="1">
    <source>
        <dbReference type="SAM" id="MobiDB-lite"/>
    </source>
</evidence>
<dbReference type="AlphaFoldDB" id="A0AAP0IPW7"/>
<protein>
    <submittedName>
        <fullName evidence="2">Uncharacterized protein</fullName>
    </submittedName>
</protein>
<proteinExistence type="predicted"/>
<name>A0AAP0IPW7_9MAGN</name>
<dbReference type="Proteomes" id="UP001419268">
    <property type="component" value="Unassembled WGS sequence"/>
</dbReference>
<evidence type="ECO:0000313" key="2">
    <source>
        <dbReference type="EMBL" id="KAK9118818.1"/>
    </source>
</evidence>
<reference evidence="2 3" key="1">
    <citation type="submission" date="2024-01" db="EMBL/GenBank/DDBJ databases">
        <title>Genome assemblies of Stephania.</title>
        <authorList>
            <person name="Yang L."/>
        </authorList>
    </citation>
    <scope>NUCLEOTIDE SEQUENCE [LARGE SCALE GENOMIC DNA]</scope>
    <source>
        <strain evidence="2">JXDWG</strain>
        <tissue evidence="2">Leaf</tissue>
    </source>
</reference>
<keyword evidence="3" id="KW-1185">Reference proteome</keyword>
<sequence length="55" mass="6182">MQMQFGMTIDGAGLSQLPLPPPHEQQQAQTHLADQPQKDNVDLEIQDWVLGDEQL</sequence>